<sequence>MSAEQLAADAPTAAGQEGGTAEELDLTNAHLPSLADVPGLTQQLTALDLTANRLRSLEPCLLALTGLRRLCLRQNLVSQPAEVEALASAPVLESLDLRDNQLKSVPALTAFTALRYLELSYNEVRSLAPLSSLGSTQLTELYAACNKVTAIESLECFGQLQVLELGGNRIRVLQGLAHLSLLQELWLGRNRVAEIGQGLEQLRSLRRLSLQSNRLTSMAGLQHCTALEELYLSHNGIEQLEGLSALTRLKILDIANNRIQKLEGLETLQLTDLWANDNQLGSLDEVEAALASQRGSLSCVYLRGNPCAAGHDYKLRMKFALPQLEQLDDSPVPAARSPSGLMFPSEGRAGSSGASSPTTSSSPTEPLSAVTSSSAAALNGLLPGAAPAQNHPNVFVRGLPLAWGENEITAVFGQFGAPTSLRLVRHSVTKHSLGYGFVRYATIQEAHAAIAALDGTSVLGHTLQVKFADADAGPPTVPAPSGLTPSDSCYVKHLPASYGVQEVQQLFETHGAVMDVKLFPCLDQFRGASALVRMASLEAAERAINSLNNSTPPGAVQSLIVRFAESATEKAARLSRREAKTLQRLGGGMGLGANGVTAAGSAAQLQQALSALSLGGGAAGAAGLPTAPLRNQLPPAPLVPQLYQPQVLSSICIKGMPFNADRLWMFENFSRYGAVAGLRILIDEATGLCNGTGFVNYADAGGAERARQAMNGMRAGDKILHVMVQTNHNNGGAAALANGRMAASMAPPHAMPAANGMDPNMAAAAAVLAAAAGQPMLGGGQPDWQLLPQHAGGMMWGARVAPEPPPQQPPSPREPLTMPNTNRRTARSARAGAPADSLYERLKQLRPVEQQEALEEQEAYWEEDDLQERRMELQRRAQEEEMLERIKRRVAGEKVEVPQVLQRLRSMVTPRSGAAAAAAAAAAEADASLQSTPGSRRGSSRLPATSAAAAALPGGQQQAAAGLAAGPVAGAAGGEQVAEAQAQPWWPKVQRAAEQLTTHPDFQLAVMLVILLNCIALALFRPSLPLDSGWNARLKQIDIAVNVLFTLEMVLMVLAAGGPLEYLRGPWNAFDFVMVLAGYTAFIPMGSGSSNTGAIRALRALRALRPLRTIARFESLRSIIVCFLEAVPMLASVIGLLYFFMLLFAIAATVLFQDAAYFACVDGGSGDVLDETATGEMWGCGAEACPSNMTCQEFPMRPPLQIAGFGNIGLSLLSMFQVATLTDWAYQLYLVMDRAGPWPLIFYIVYILLQCYFVCTSWDCSMPWDGCEDRS</sequence>
<dbReference type="GO" id="GO:0005216">
    <property type="term" value="F:monoatomic ion channel activity"/>
    <property type="evidence" value="ECO:0007669"/>
    <property type="project" value="InterPro"/>
</dbReference>
<dbReference type="GO" id="GO:0003723">
    <property type="term" value="F:RNA binding"/>
    <property type="evidence" value="ECO:0007669"/>
    <property type="project" value="UniProtKB-UniRule"/>
</dbReference>
<evidence type="ECO:0000256" key="1">
    <source>
        <dbReference type="ARBA" id="ARBA00004123"/>
    </source>
</evidence>
<feature type="domain" description="RRM" evidence="15">
    <location>
        <begin position="487"/>
        <end position="566"/>
    </location>
</feature>
<keyword evidence="17" id="KW-1185">Reference proteome</keyword>
<dbReference type="Proteomes" id="UP000239899">
    <property type="component" value="Unassembled WGS sequence"/>
</dbReference>
<feature type="compositionally biased region" description="Pro residues" evidence="13">
    <location>
        <begin position="802"/>
        <end position="813"/>
    </location>
</feature>
<dbReference type="Pfam" id="PF00520">
    <property type="entry name" value="Ion_trans"/>
    <property type="match status" value="1"/>
</dbReference>
<dbReference type="CDD" id="cd00590">
    <property type="entry name" value="RRM_SF"/>
    <property type="match status" value="2"/>
</dbReference>
<accession>A0A2P6TEK9</accession>
<dbReference type="InterPro" id="IPR025875">
    <property type="entry name" value="Leu-rich_rpt_4"/>
</dbReference>
<dbReference type="Gene3D" id="1.10.287.70">
    <property type="match status" value="1"/>
</dbReference>
<feature type="coiled-coil region" evidence="12">
    <location>
        <begin position="863"/>
        <end position="896"/>
    </location>
</feature>
<keyword evidence="5 14" id="KW-0812">Transmembrane</keyword>
<dbReference type="Pfam" id="PF12799">
    <property type="entry name" value="LRR_4"/>
    <property type="match status" value="2"/>
</dbReference>
<dbReference type="Gene3D" id="1.20.120.350">
    <property type="entry name" value="Voltage-gated potassium channels. Chain C"/>
    <property type="match status" value="1"/>
</dbReference>
<dbReference type="PANTHER" id="PTHR45973">
    <property type="entry name" value="PROTEIN PHOSPHATASE 1 REGULATORY SUBUNIT SDS22-RELATED"/>
    <property type="match status" value="1"/>
</dbReference>
<keyword evidence="6" id="KW-0677">Repeat</keyword>
<dbReference type="GO" id="GO:0005930">
    <property type="term" value="C:axoneme"/>
    <property type="evidence" value="ECO:0007669"/>
    <property type="project" value="UniProtKB-SubCell"/>
</dbReference>
<feature type="compositionally biased region" description="Low complexity" evidence="13">
    <location>
        <begin position="345"/>
        <end position="369"/>
    </location>
</feature>
<comment type="similarity">
    <text evidence="10">Belongs to the SDS22 family.</text>
</comment>
<keyword evidence="4" id="KW-0433">Leucine-rich repeat</keyword>
<dbReference type="InterPro" id="IPR032675">
    <property type="entry name" value="LRR_dom_sf"/>
</dbReference>
<dbReference type="Gene3D" id="3.80.10.10">
    <property type="entry name" value="Ribonuclease Inhibitor"/>
    <property type="match status" value="3"/>
</dbReference>
<feature type="domain" description="RRM" evidence="15">
    <location>
        <begin position="649"/>
        <end position="727"/>
    </location>
</feature>
<dbReference type="SUPFAM" id="SSF54928">
    <property type="entry name" value="RNA-binding domain, RBD"/>
    <property type="match status" value="2"/>
</dbReference>
<keyword evidence="9" id="KW-0539">Nucleus</keyword>
<dbReference type="InterPro" id="IPR050576">
    <property type="entry name" value="Cilia_flagella_integrity"/>
</dbReference>
<dbReference type="PANTHER" id="PTHR45973:SF23">
    <property type="entry name" value="PROTEIN PHOSPHATASE 1 REGULATORY SUBUNIT 7"/>
    <property type="match status" value="1"/>
</dbReference>
<evidence type="ECO:0000256" key="4">
    <source>
        <dbReference type="ARBA" id="ARBA00022614"/>
    </source>
</evidence>
<evidence type="ECO:0000313" key="16">
    <source>
        <dbReference type="EMBL" id="PRW21078.1"/>
    </source>
</evidence>
<evidence type="ECO:0000256" key="5">
    <source>
        <dbReference type="ARBA" id="ARBA00022692"/>
    </source>
</evidence>
<dbReference type="EMBL" id="LHPG02000020">
    <property type="protein sequence ID" value="PRW21078.1"/>
    <property type="molecule type" value="Genomic_DNA"/>
</dbReference>
<feature type="transmembrane region" description="Helical" evidence="14">
    <location>
        <begin position="1119"/>
        <end position="1152"/>
    </location>
</feature>
<feature type="domain" description="RRM" evidence="15">
    <location>
        <begin position="392"/>
        <end position="470"/>
    </location>
</feature>
<feature type="transmembrane region" description="Helical" evidence="14">
    <location>
        <begin position="1238"/>
        <end position="1255"/>
    </location>
</feature>
<keyword evidence="11" id="KW-0694">RNA-binding</keyword>
<evidence type="ECO:0000256" key="9">
    <source>
        <dbReference type="ARBA" id="ARBA00023242"/>
    </source>
</evidence>
<dbReference type="InterPro" id="IPR027359">
    <property type="entry name" value="Volt_channel_dom_sf"/>
</dbReference>
<protein>
    <submittedName>
        <fullName evidence="16">Phosphatase 1 regulatory subunit pprA</fullName>
    </submittedName>
</protein>
<dbReference type="GO" id="GO:0005634">
    <property type="term" value="C:nucleus"/>
    <property type="evidence" value="ECO:0007669"/>
    <property type="project" value="UniProtKB-SubCell"/>
</dbReference>
<dbReference type="InterPro" id="IPR003591">
    <property type="entry name" value="Leu-rich_rpt_typical-subtyp"/>
</dbReference>
<feature type="transmembrane region" description="Helical" evidence="14">
    <location>
        <begin position="1072"/>
        <end position="1098"/>
    </location>
</feature>
<organism evidence="16 17">
    <name type="scientific">Chlorella sorokiniana</name>
    <name type="common">Freshwater green alga</name>
    <dbReference type="NCBI Taxonomy" id="3076"/>
    <lineage>
        <taxon>Eukaryota</taxon>
        <taxon>Viridiplantae</taxon>
        <taxon>Chlorophyta</taxon>
        <taxon>core chlorophytes</taxon>
        <taxon>Trebouxiophyceae</taxon>
        <taxon>Chlorellales</taxon>
        <taxon>Chlorellaceae</taxon>
        <taxon>Chlorella clade</taxon>
        <taxon>Chlorella</taxon>
    </lineage>
</organism>
<feature type="region of interest" description="Disordered" evidence="13">
    <location>
        <begin position="927"/>
        <end position="950"/>
    </location>
</feature>
<dbReference type="AlphaFoldDB" id="A0A2P6TEK9"/>
<dbReference type="InterPro" id="IPR012677">
    <property type="entry name" value="Nucleotide-bd_a/b_plait_sf"/>
</dbReference>
<dbReference type="InterPro" id="IPR000504">
    <property type="entry name" value="RRM_dom"/>
</dbReference>
<feature type="region of interest" description="Disordered" evidence="13">
    <location>
        <begin position="1"/>
        <end position="20"/>
    </location>
</feature>
<feature type="transmembrane region" description="Helical" evidence="14">
    <location>
        <begin position="1041"/>
        <end position="1060"/>
    </location>
</feature>
<feature type="region of interest" description="Disordered" evidence="13">
    <location>
        <begin position="799"/>
        <end position="835"/>
    </location>
</feature>
<dbReference type="PROSITE" id="PS50102">
    <property type="entry name" value="RRM"/>
    <property type="match status" value="3"/>
</dbReference>
<comment type="subcellular location">
    <subcellularLocation>
        <location evidence="3">Cytoplasm</location>
        <location evidence="3">Cytoskeleton</location>
        <location evidence="3">Cilium axoneme</location>
    </subcellularLocation>
    <subcellularLocation>
        <location evidence="2">Membrane</location>
        <topology evidence="2">Multi-pass membrane protein</topology>
    </subcellularLocation>
    <subcellularLocation>
        <location evidence="1">Nucleus</location>
    </subcellularLocation>
</comment>
<feature type="transmembrane region" description="Helical" evidence="14">
    <location>
        <begin position="1202"/>
        <end position="1226"/>
    </location>
</feature>
<evidence type="ECO:0000256" key="13">
    <source>
        <dbReference type="SAM" id="MobiDB-lite"/>
    </source>
</evidence>
<evidence type="ECO:0000256" key="10">
    <source>
        <dbReference type="ARBA" id="ARBA00023460"/>
    </source>
</evidence>
<proteinExistence type="inferred from homology"/>
<evidence type="ECO:0000256" key="2">
    <source>
        <dbReference type="ARBA" id="ARBA00004141"/>
    </source>
</evidence>
<dbReference type="Gene3D" id="3.30.70.330">
    <property type="match status" value="3"/>
</dbReference>
<dbReference type="Pfam" id="PF00076">
    <property type="entry name" value="RRM_1"/>
    <property type="match status" value="3"/>
</dbReference>
<dbReference type="FunFam" id="3.80.10.10:FF:000312">
    <property type="entry name" value="Protein phosphatases pp1 regulatory subunit, putative"/>
    <property type="match status" value="1"/>
</dbReference>
<dbReference type="SUPFAM" id="SSF81324">
    <property type="entry name" value="Voltage-gated potassium channels"/>
    <property type="match status" value="1"/>
</dbReference>
<evidence type="ECO:0000256" key="3">
    <source>
        <dbReference type="ARBA" id="ARBA00004430"/>
    </source>
</evidence>
<evidence type="ECO:0000256" key="14">
    <source>
        <dbReference type="SAM" id="Phobius"/>
    </source>
</evidence>
<feature type="region of interest" description="Disordered" evidence="13">
    <location>
        <begin position="330"/>
        <end position="369"/>
    </location>
</feature>
<dbReference type="InterPro" id="IPR005821">
    <property type="entry name" value="Ion_trans_dom"/>
</dbReference>
<keyword evidence="7 14" id="KW-1133">Transmembrane helix</keyword>
<evidence type="ECO:0000256" key="12">
    <source>
        <dbReference type="SAM" id="Coils"/>
    </source>
</evidence>
<dbReference type="InterPro" id="IPR035979">
    <property type="entry name" value="RBD_domain_sf"/>
</dbReference>
<dbReference type="GO" id="GO:0016020">
    <property type="term" value="C:membrane"/>
    <property type="evidence" value="ECO:0007669"/>
    <property type="project" value="UniProtKB-SubCell"/>
</dbReference>
<dbReference type="SUPFAM" id="SSF52058">
    <property type="entry name" value="L domain-like"/>
    <property type="match status" value="1"/>
</dbReference>
<evidence type="ECO:0000259" key="15">
    <source>
        <dbReference type="PROSITE" id="PS50102"/>
    </source>
</evidence>
<evidence type="ECO:0000256" key="7">
    <source>
        <dbReference type="ARBA" id="ARBA00022989"/>
    </source>
</evidence>
<gene>
    <name evidence="16" type="ORF">C2E21_8396</name>
</gene>
<dbReference type="PROSITE" id="PS51450">
    <property type="entry name" value="LRR"/>
    <property type="match status" value="6"/>
</dbReference>
<dbReference type="SMART" id="SM00369">
    <property type="entry name" value="LRR_TYP"/>
    <property type="match status" value="8"/>
</dbReference>
<comment type="caution">
    <text evidence="16">The sequence shown here is derived from an EMBL/GenBank/DDBJ whole genome shotgun (WGS) entry which is preliminary data.</text>
</comment>
<evidence type="ECO:0000313" key="17">
    <source>
        <dbReference type="Proteomes" id="UP000239899"/>
    </source>
</evidence>
<keyword evidence="8 14" id="KW-0472">Membrane</keyword>
<evidence type="ECO:0000256" key="11">
    <source>
        <dbReference type="PROSITE-ProRule" id="PRU00176"/>
    </source>
</evidence>
<dbReference type="InterPro" id="IPR001611">
    <property type="entry name" value="Leu-rich_rpt"/>
</dbReference>
<feature type="transmembrane region" description="Helical" evidence="14">
    <location>
        <begin position="1002"/>
        <end position="1020"/>
    </location>
</feature>
<dbReference type="SMART" id="SM00365">
    <property type="entry name" value="LRR_SD22"/>
    <property type="match status" value="11"/>
</dbReference>
<keyword evidence="12" id="KW-0175">Coiled coil</keyword>
<dbReference type="STRING" id="3076.A0A2P6TEK9"/>
<evidence type="ECO:0000256" key="6">
    <source>
        <dbReference type="ARBA" id="ARBA00022737"/>
    </source>
</evidence>
<evidence type="ECO:0000256" key="8">
    <source>
        <dbReference type="ARBA" id="ARBA00023136"/>
    </source>
</evidence>
<dbReference type="SMART" id="SM00360">
    <property type="entry name" value="RRM"/>
    <property type="match status" value="3"/>
</dbReference>
<name>A0A2P6TEK9_CHLSO</name>
<dbReference type="OrthoDB" id="266138at2759"/>
<reference evidence="16 17" key="1">
    <citation type="journal article" date="2018" name="Plant J.">
        <title>Genome sequences of Chlorella sorokiniana UTEX 1602 and Micractinium conductrix SAG 241.80: implications to maltose excretion by a green alga.</title>
        <authorList>
            <person name="Arriola M.B."/>
            <person name="Velmurugan N."/>
            <person name="Zhang Y."/>
            <person name="Plunkett M.H."/>
            <person name="Hondzo H."/>
            <person name="Barney B.M."/>
        </authorList>
    </citation>
    <scope>NUCLEOTIDE SEQUENCE [LARGE SCALE GENOMIC DNA]</scope>
    <source>
        <strain evidence="17">UTEX 1602</strain>
    </source>
</reference>